<dbReference type="EMBL" id="CP022674">
    <property type="protein sequence ID" value="AXI32068.1"/>
    <property type="molecule type" value="Genomic_DNA"/>
</dbReference>
<feature type="transmembrane region" description="Helical" evidence="8">
    <location>
        <begin position="149"/>
        <end position="169"/>
    </location>
</feature>
<dbReference type="RefSeq" id="WP_114897046.1">
    <property type="nucleotide sequence ID" value="NZ_CP022674.1"/>
</dbReference>
<feature type="transmembrane region" description="Helical" evidence="8">
    <location>
        <begin position="73"/>
        <end position="91"/>
    </location>
</feature>
<evidence type="ECO:0000256" key="8">
    <source>
        <dbReference type="SAM" id="Phobius"/>
    </source>
</evidence>
<evidence type="ECO:0000256" key="1">
    <source>
        <dbReference type="ARBA" id="ARBA00004651"/>
    </source>
</evidence>
<evidence type="ECO:0000259" key="9">
    <source>
        <dbReference type="Pfam" id="PF13231"/>
    </source>
</evidence>
<feature type="transmembrane region" description="Helical" evidence="8">
    <location>
        <begin position="240"/>
        <end position="260"/>
    </location>
</feature>
<gene>
    <name evidence="10" type="ORF">CIB87_24600</name>
</gene>
<keyword evidence="4" id="KW-0808">Transferase</keyword>
<feature type="transmembrane region" description="Helical" evidence="8">
    <location>
        <begin position="272"/>
        <end position="292"/>
    </location>
</feature>
<dbReference type="PANTHER" id="PTHR33908">
    <property type="entry name" value="MANNOSYLTRANSFERASE YKCB-RELATED"/>
    <property type="match status" value="1"/>
</dbReference>
<keyword evidence="3" id="KW-0328">Glycosyltransferase</keyword>
<keyword evidence="6 8" id="KW-1133">Transmembrane helix</keyword>
<dbReference type="Pfam" id="PF13231">
    <property type="entry name" value="PMT_2"/>
    <property type="match status" value="1"/>
</dbReference>
<feature type="domain" description="Glycosyltransferase RgtA/B/C/D-like" evidence="9">
    <location>
        <begin position="138"/>
        <end position="280"/>
    </location>
</feature>
<evidence type="ECO:0000256" key="2">
    <source>
        <dbReference type="ARBA" id="ARBA00022475"/>
    </source>
</evidence>
<feature type="transmembrane region" description="Helical" evidence="8">
    <location>
        <begin position="127"/>
        <end position="144"/>
    </location>
</feature>
<evidence type="ECO:0000256" key="4">
    <source>
        <dbReference type="ARBA" id="ARBA00022679"/>
    </source>
</evidence>
<keyword evidence="7 8" id="KW-0472">Membrane</keyword>
<feature type="transmembrane region" description="Helical" evidence="8">
    <location>
        <begin position="181"/>
        <end position="200"/>
    </location>
</feature>
<feature type="transmembrane region" description="Helical" evidence="8">
    <location>
        <begin position="207"/>
        <end position="228"/>
    </location>
</feature>
<dbReference type="PROSITE" id="PS51257">
    <property type="entry name" value="PROKAR_LIPOPROTEIN"/>
    <property type="match status" value="1"/>
</dbReference>
<evidence type="ECO:0000256" key="3">
    <source>
        <dbReference type="ARBA" id="ARBA00022676"/>
    </source>
</evidence>
<feature type="transmembrane region" description="Helical" evidence="8">
    <location>
        <begin position="445"/>
        <end position="464"/>
    </location>
</feature>
<dbReference type="GO" id="GO:0016763">
    <property type="term" value="F:pentosyltransferase activity"/>
    <property type="evidence" value="ECO:0007669"/>
    <property type="project" value="TreeGrafter"/>
</dbReference>
<evidence type="ECO:0000256" key="6">
    <source>
        <dbReference type="ARBA" id="ARBA00022989"/>
    </source>
</evidence>
<feature type="transmembrane region" description="Helical" evidence="8">
    <location>
        <begin position="396"/>
        <end position="414"/>
    </location>
</feature>
<keyword evidence="2" id="KW-1003">Cell membrane</keyword>
<comment type="subcellular location">
    <subcellularLocation>
        <location evidence="1">Cell membrane</location>
        <topology evidence="1">Multi-pass membrane protein</topology>
    </subcellularLocation>
</comment>
<dbReference type="PANTHER" id="PTHR33908:SF3">
    <property type="entry name" value="UNDECAPRENYL PHOSPHATE-ALPHA-4-AMINO-4-DEOXY-L-ARABINOSE ARABINOSYL TRANSFERASE"/>
    <property type="match status" value="1"/>
</dbReference>
<accession>A0AA86M201</accession>
<dbReference type="GO" id="GO:0009103">
    <property type="term" value="P:lipopolysaccharide biosynthetic process"/>
    <property type="evidence" value="ECO:0007669"/>
    <property type="project" value="UniProtKB-ARBA"/>
</dbReference>
<feature type="transmembrane region" description="Helical" evidence="8">
    <location>
        <begin position="47"/>
        <end position="66"/>
    </location>
</feature>
<dbReference type="Proteomes" id="UP000253834">
    <property type="component" value="Chromosome"/>
</dbReference>
<name>A0AA86M201_PRIMG</name>
<sequence length="474" mass="54701">MNKVKGHYLSLFFNKCLLIFCIFIFLGSLLSACLQVKQYLNIKDLHLVFYFAIMAVIFLGLSFIATKFMSKKIFIIFLIALSFLIRLVWILNIDTPIKSDFSVMYNAAVQAAKGDFSFTKIPYFSTWVYQLGFTFYEAAVIKIFGESALIIKLLNILYCTGTGFLIYLIASKVLNEKNGRIAGLLFALYIPNILFASVLTNQHIATFLFYLGFYILISGKWKLSWLYVGILFSLGNLMRPLGPIIIIAFIIYLFLSRFLSQNREQKVKAFKYMVGVLATFYIVNTLISTIFVQSSVTNYPLGNRDPLWKFVLGLNHESVGSYSQEDVNSVMSKPVGEEREKVEKALISERIEDKSQLLALFAQKFYVMWGDKDASISWSLSEYEGAQHTFIILERLVYIFSMLCGLIGLIYLTIKKQYDFPYSLFLLLIIGYVVVHLLIEIQTRYRYFLMPSIMVFQAFGFYIIGQFFMRKIRK</sequence>
<protein>
    <recommendedName>
        <fullName evidence="9">Glycosyltransferase RgtA/B/C/D-like domain-containing protein</fullName>
    </recommendedName>
</protein>
<dbReference type="InterPro" id="IPR050297">
    <property type="entry name" value="LipidA_mod_glycosyltrf_83"/>
</dbReference>
<keyword evidence="5 8" id="KW-0812">Transmembrane</keyword>
<dbReference type="AlphaFoldDB" id="A0AA86M201"/>
<evidence type="ECO:0000313" key="11">
    <source>
        <dbReference type="Proteomes" id="UP000253834"/>
    </source>
</evidence>
<dbReference type="GO" id="GO:0010041">
    <property type="term" value="P:response to iron(III) ion"/>
    <property type="evidence" value="ECO:0007669"/>
    <property type="project" value="TreeGrafter"/>
</dbReference>
<evidence type="ECO:0000313" key="10">
    <source>
        <dbReference type="EMBL" id="AXI32068.1"/>
    </source>
</evidence>
<evidence type="ECO:0000256" key="7">
    <source>
        <dbReference type="ARBA" id="ARBA00023136"/>
    </source>
</evidence>
<proteinExistence type="predicted"/>
<feature type="transmembrane region" description="Helical" evidence="8">
    <location>
        <begin position="421"/>
        <end position="439"/>
    </location>
</feature>
<dbReference type="GO" id="GO:0005886">
    <property type="term" value="C:plasma membrane"/>
    <property type="evidence" value="ECO:0007669"/>
    <property type="project" value="UniProtKB-SubCell"/>
</dbReference>
<dbReference type="InterPro" id="IPR038731">
    <property type="entry name" value="RgtA/B/C-like"/>
</dbReference>
<organism evidence="10 11">
    <name type="scientific">Priestia megaterium</name>
    <name type="common">Bacillus megaterium</name>
    <dbReference type="NCBI Taxonomy" id="1404"/>
    <lineage>
        <taxon>Bacteria</taxon>
        <taxon>Bacillati</taxon>
        <taxon>Bacillota</taxon>
        <taxon>Bacilli</taxon>
        <taxon>Bacillales</taxon>
        <taxon>Bacillaceae</taxon>
        <taxon>Priestia</taxon>
    </lineage>
</organism>
<reference evidence="10 11" key="1">
    <citation type="submission" date="2017-07" db="EMBL/GenBank/DDBJ databases">
        <title>Isolation and development of strain Bacillus megaterium SR7 for enhanced growth and metabolite production under supercritical carbon dioxide.</title>
        <authorList>
            <person name="Freedman A.J.E."/>
            <person name="Peet K.C."/>
            <person name="Boock J.T."/>
            <person name="Penn K."/>
            <person name="Prather K.L.J."/>
            <person name="Thompson J.R."/>
        </authorList>
    </citation>
    <scope>NUCLEOTIDE SEQUENCE [LARGE SCALE GENOMIC DNA]</scope>
    <source>
        <strain evidence="10 11">SR7</strain>
    </source>
</reference>
<evidence type="ECO:0000256" key="5">
    <source>
        <dbReference type="ARBA" id="ARBA00022692"/>
    </source>
</evidence>